<dbReference type="SUPFAM" id="SSF50129">
    <property type="entry name" value="GroES-like"/>
    <property type="match status" value="1"/>
</dbReference>
<evidence type="ECO:0000256" key="6">
    <source>
        <dbReference type="ARBA" id="ARBA00023002"/>
    </source>
</evidence>
<evidence type="ECO:0000256" key="4">
    <source>
        <dbReference type="ARBA" id="ARBA00022723"/>
    </source>
</evidence>
<comment type="similarity">
    <text evidence="2">Belongs to the zinc-containing alcohol dehydrogenase family.</text>
</comment>
<dbReference type="Pfam" id="PF08240">
    <property type="entry name" value="ADH_N"/>
    <property type="match status" value="1"/>
</dbReference>
<dbReference type="InterPro" id="IPR013154">
    <property type="entry name" value="ADH-like_N"/>
</dbReference>
<dbReference type="PANTHER" id="PTHR42940:SF3">
    <property type="entry name" value="ALCOHOL DEHYDROGENASE 1-RELATED"/>
    <property type="match status" value="1"/>
</dbReference>
<keyword evidence="6" id="KW-0560">Oxidoreductase</keyword>
<dbReference type="InterPro" id="IPR036291">
    <property type="entry name" value="NAD(P)-bd_dom_sf"/>
</dbReference>
<dbReference type="InterPro" id="IPR013149">
    <property type="entry name" value="ADH-like_C"/>
</dbReference>
<comment type="caution">
    <text evidence="10">The sequence shown here is derived from an EMBL/GenBank/DDBJ whole genome shotgun (WGS) entry which is preliminary data.</text>
</comment>
<dbReference type="EMBL" id="JANWTC010000008">
    <property type="protein sequence ID" value="MCS5480158.1"/>
    <property type="molecule type" value="Genomic_DNA"/>
</dbReference>
<dbReference type="Gene3D" id="3.90.180.10">
    <property type="entry name" value="Medium-chain alcohol dehydrogenases, catalytic domain"/>
    <property type="match status" value="1"/>
</dbReference>
<dbReference type="EC" id="1.1.1.1" evidence="3"/>
<proteinExistence type="inferred from homology"/>
<evidence type="ECO:0000313" key="10">
    <source>
        <dbReference type="EMBL" id="MCS5480158.1"/>
    </source>
</evidence>
<dbReference type="NCBIfam" id="TIGR03366">
    <property type="entry name" value="HpnZ_proposed"/>
    <property type="match status" value="1"/>
</dbReference>
<name>A0ABT2FY44_9CORY</name>
<gene>
    <name evidence="10" type="ORF">NYP18_10880</name>
</gene>
<evidence type="ECO:0000256" key="3">
    <source>
        <dbReference type="ARBA" id="ARBA00013190"/>
    </source>
</evidence>
<sequence>MITHARAQVWEGGQHFRQVDLPLPELAVGELLVQLTTATICGSDRHTVSGRRSGACPSILGHEGVGEVIASRRAGITAGQRVVFSVTSTCGQCDYCRRGLSAKCTSVLKAGHESAESTWPLSGTYATHIHILAGQAVAVVPDPIPDAVASTAGCAVATVMATLEQAGDLCGRSVLVTGTGMLGMIALAAVRASGATHIIASDLNPRSLQLVTELADELVTPGGTHQVDVALEFSGAASAVTECLGSLNIGGTAVLAGTVAPVGEIPLDPEWLVRGWRTVTGVHNYEPHHLTEAVAFLESEGERIPWDAVLGSPVTLEELPAAFADTAAAPRVVLDLR</sequence>
<keyword evidence="4" id="KW-0479">Metal-binding</keyword>
<evidence type="ECO:0000256" key="2">
    <source>
        <dbReference type="ARBA" id="ARBA00008072"/>
    </source>
</evidence>
<dbReference type="CDD" id="cd08231">
    <property type="entry name" value="MDR_TM0436_like"/>
    <property type="match status" value="1"/>
</dbReference>
<dbReference type="Proteomes" id="UP001205965">
    <property type="component" value="Unassembled WGS sequence"/>
</dbReference>
<protein>
    <recommendedName>
        <fullName evidence="3">alcohol dehydrogenase</fullName>
        <ecNumber evidence="3">1.1.1.1</ecNumber>
    </recommendedName>
</protein>
<dbReference type="Gene3D" id="3.40.50.720">
    <property type="entry name" value="NAD(P)-binding Rossmann-like Domain"/>
    <property type="match status" value="1"/>
</dbReference>
<feature type="domain" description="Alcohol dehydrogenase-like C-terminal" evidence="8">
    <location>
        <begin position="182"/>
        <end position="298"/>
    </location>
</feature>
<evidence type="ECO:0000256" key="7">
    <source>
        <dbReference type="ARBA" id="ARBA00023027"/>
    </source>
</evidence>
<evidence type="ECO:0000313" key="11">
    <source>
        <dbReference type="Proteomes" id="UP001205965"/>
    </source>
</evidence>
<evidence type="ECO:0000259" key="8">
    <source>
        <dbReference type="Pfam" id="PF00107"/>
    </source>
</evidence>
<organism evidence="10 11">
    <name type="scientific">Corynebacterium lemuris</name>
    <dbReference type="NCBI Taxonomy" id="1859292"/>
    <lineage>
        <taxon>Bacteria</taxon>
        <taxon>Bacillati</taxon>
        <taxon>Actinomycetota</taxon>
        <taxon>Actinomycetes</taxon>
        <taxon>Mycobacteriales</taxon>
        <taxon>Corynebacteriaceae</taxon>
        <taxon>Corynebacterium</taxon>
    </lineage>
</organism>
<accession>A0ABT2FY44</accession>
<evidence type="ECO:0000259" key="9">
    <source>
        <dbReference type="Pfam" id="PF08240"/>
    </source>
</evidence>
<dbReference type="Pfam" id="PF00107">
    <property type="entry name" value="ADH_zinc_N"/>
    <property type="match status" value="1"/>
</dbReference>
<dbReference type="InterPro" id="IPR017743">
    <property type="entry name" value="ADH_phosphonate_catab-assoc"/>
</dbReference>
<feature type="domain" description="Alcohol dehydrogenase-like N-terminal" evidence="9">
    <location>
        <begin position="29"/>
        <end position="138"/>
    </location>
</feature>
<keyword evidence="11" id="KW-1185">Reference proteome</keyword>
<evidence type="ECO:0000256" key="5">
    <source>
        <dbReference type="ARBA" id="ARBA00022833"/>
    </source>
</evidence>
<dbReference type="RefSeq" id="WP_259428220.1">
    <property type="nucleotide sequence ID" value="NZ_JANWTC010000008.1"/>
</dbReference>
<dbReference type="PANTHER" id="PTHR42940">
    <property type="entry name" value="ALCOHOL DEHYDROGENASE 1-RELATED"/>
    <property type="match status" value="1"/>
</dbReference>
<comment type="cofactor">
    <cofactor evidence="1">
        <name>Zn(2+)</name>
        <dbReference type="ChEBI" id="CHEBI:29105"/>
    </cofactor>
</comment>
<dbReference type="InterPro" id="IPR011032">
    <property type="entry name" value="GroES-like_sf"/>
</dbReference>
<dbReference type="SUPFAM" id="SSF51735">
    <property type="entry name" value="NAD(P)-binding Rossmann-fold domains"/>
    <property type="match status" value="1"/>
</dbReference>
<evidence type="ECO:0000256" key="1">
    <source>
        <dbReference type="ARBA" id="ARBA00001947"/>
    </source>
</evidence>
<reference evidence="10 11" key="1">
    <citation type="submission" date="2022-08" db="EMBL/GenBank/DDBJ databases">
        <title>YIM 101645 draft genome.</title>
        <authorList>
            <person name="Chen X."/>
        </authorList>
    </citation>
    <scope>NUCLEOTIDE SEQUENCE [LARGE SCALE GENOMIC DNA]</scope>
    <source>
        <strain evidence="10 11">YIM 101645</strain>
    </source>
</reference>
<keyword evidence="5" id="KW-0862">Zinc</keyword>
<keyword evidence="7" id="KW-0520">NAD</keyword>